<name>A0A0E3W3A0_9FIRM</name>
<evidence type="ECO:0000313" key="3">
    <source>
        <dbReference type="EMBL" id="CFX66012.1"/>
    </source>
</evidence>
<feature type="domain" description="PilZ" evidence="1">
    <location>
        <begin position="98"/>
        <end position="205"/>
    </location>
</feature>
<dbReference type="Pfam" id="PF07238">
    <property type="entry name" value="PilZ"/>
    <property type="match status" value="1"/>
</dbReference>
<reference evidence="3 4" key="1">
    <citation type="submission" date="2015-03" db="EMBL/GenBank/DDBJ databases">
        <authorList>
            <person name="Murphy D."/>
        </authorList>
    </citation>
    <scope>NUCLEOTIDE SEQUENCE [LARGE SCALE GENOMIC DNA]</scope>
    <source>
        <strain evidence="3 4">OL-4</strain>
    </source>
</reference>
<accession>A0A0E3W3A0</accession>
<feature type="domain" description="Type III secretion system flagellar brake protein YcgR PilZN" evidence="2">
    <location>
        <begin position="7"/>
        <end position="91"/>
    </location>
</feature>
<organism evidence="3 4">
    <name type="scientific">Syntrophomonas zehnderi OL-4</name>
    <dbReference type="NCBI Taxonomy" id="690567"/>
    <lineage>
        <taxon>Bacteria</taxon>
        <taxon>Bacillati</taxon>
        <taxon>Bacillota</taxon>
        <taxon>Clostridia</taxon>
        <taxon>Eubacteriales</taxon>
        <taxon>Syntrophomonadaceae</taxon>
        <taxon>Syntrophomonas</taxon>
    </lineage>
</organism>
<dbReference type="GO" id="GO:0035438">
    <property type="term" value="F:cyclic-di-GMP binding"/>
    <property type="evidence" value="ECO:0007669"/>
    <property type="project" value="InterPro"/>
</dbReference>
<dbReference type="EMBL" id="CGIH01000027">
    <property type="protein sequence ID" value="CFX66012.1"/>
    <property type="molecule type" value="Genomic_DNA"/>
</dbReference>
<sequence length="216" mass="25078">MQASELKVNQRIEITVDEEGTEYKNLPSRIEEVTDQHLYIAIPMKWGQLIPVRVRQKLIVSFNQQGRFFQFETVIMHRHLKPIPMLAVLKPDSIREIQRRQWVRVPVSIPLKFGLLNEDESTTVHETTTVDISGGGVCFLTRNPLAAGQLLDAEIDLPNREPVYCQLKVLRVLETKTEGSVNKAFSEYYDISESQRERIIAYVFEKQREWIKKGLI</sequence>
<dbReference type="Proteomes" id="UP000045545">
    <property type="component" value="Unassembled WGS sequence"/>
</dbReference>
<dbReference type="InterPro" id="IPR009875">
    <property type="entry name" value="PilZ_domain"/>
</dbReference>
<dbReference type="OrthoDB" id="3493at2"/>
<protein>
    <submittedName>
        <fullName evidence="3">PilZ domain</fullName>
    </submittedName>
</protein>
<keyword evidence="4" id="KW-1185">Reference proteome</keyword>
<evidence type="ECO:0000313" key="4">
    <source>
        <dbReference type="Proteomes" id="UP000045545"/>
    </source>
</evidence>
<dbReference type="InterPro" id="IPR009926">
    <property type="entry name" value="T3SS_YcgR_PilZN"/>
</dbReference>
<dbReference type="AlphaFoldDB" id="A0A0E3W3A0"/>
<dbReference type="Pfam" id="PF12945">
    <property type="entry name" value="PilZNR"/>
    <property type="match status" value="1"/>
</dbReference>
<dbReference type="RefSeq" id="WP_046497419.1">
    <property type="nucleotide sequence ID" value="NZ_CGIH01000027.1"/>
</dbReference>
<dbReference type="STRING" id="690567.1593"/>
<dbReference type="Gene3D" id="2.40.10.220">
    <property type="entry name" value="predicted glycosyltransferase like domains"/>
    <property type="match status" value="1"/>
</dbReference>
<gene>
    <name evidence="3" type="ORF">1593</name>
</gene>
<evidence type="ECO:0000259" key="1">
    <source>
        <dbReference type="Pfam" id="PF07238"/>
    </source>
</evidence>
<proteinExistence type="predicted"/>
<evidence type="ECO:0000259" key="2">
    <source>
        <dbReference type="Pfam" id="PF12945"/>
    </source>
</evidence>